<protein>
    <recommendedName>
        <fullName evidence="14">Protein kinase domain-containing protein</fullName>
    </recommendedName>
</protein>
<evidence type="ECO:0000256" key="8">
    <source>
        <dbReference type="ARBA" id="ARBA00022840"/>
    </source>
</evidence>
<dbReference type="PANTHER" id="PTHR48055:SF2">
    <property type="entry name" value="RECEPTOR-LIKE PROTEIN KINASE 7"/>
    <property type="match status" value="1"/>
</dbReference>
<feature type="domain" description="Protein kinase" evidence="14">
    <location>
        <begin position="59"/>
        <end position="333"/>
    </location>
</feature>
<dbReference type="GO" id="GO:0004672">
    <property type="term" value="F:protein kinase activity"/>
    <property type="evidence" value="ECO:0007669"/>
    <property type="project" value="InterPro"/>
</dbReference>
<dbReference type="Proteomes" id="UP000824469">
    <property type="component" value="Unassembled WGS sequence"/>
</dbReference>
<feature type="signal peptide" evidence="13">
    <location>
        <begin position="1"/>
        <end position="15"/>
    </location>
</feature>
<dbReference type="GO" id="GO:0005524">
    <property type="term" value="F:ATP binding"/>
    <property type="evidence" value="ECO:0007669"/>
    <property type="project" value="UniProtKB-KW"/>
</dbReference>
<evidence type="ECO:0000313" key="15">
    <source>
        <dbReference type="EMBL" id="KAH9307534.1"/>
    </source>
</evidence>
<keyword evidence="11" id="KW-0675">Receptor</keyword>
<dbReference type="AlphaFoldDB" id="A0AA38KPU5"/>
<dbReference type="OMA" id="VNVAEQC"/>
<evidence type="ECO:0000256" key="1">
    <source>
        <dbReference type="ARBA" id="ARBA00004479"/>
    </source>
</evidence>
<dbReference type="InterPro" id="IPR000719">
    <property type="entry name" value="Prot_kinase_dom"/>
</dbReference>
<keyword evidence="7" id="KW-0547">Nucleotide-binding</keyword>
<reference evidence="15 16" key="1">
    <citation type="journal article" date="2021" name="Nat. Plants">
        <title>The Taxus genome provides insights into paclitaxel biosynthesis.</title>
        <authorList>
            <person name="Xiong X."/>
            <person name="Gou J."/>
            <person name="Liao Q."/>
            <person name="Li Y."/>
            <person name="Zhou Q."/>
            <person name="Bi G."/>
            <person name="Li C."/>
            <person name="Du R."/>
            <person name="Wang X."/>
            <person name="Sun T."/>
            <person name="Guo L."/>
            <person name="Liang H."/>
            <person name="Lu P."/>
            <person name="Wu Y."/>
            <person name="Zhang Z."/>
            <person name="Ro D.K."/>
            <person name="Shang Y."/>
            <person name="Huang S."/>
            <person name="Yan J."/>
        </authorList>
    </citation>
    <scope>NUCLEOTIDE SEQUENCE [LARGE SCALE GENOMIC DNA]</scope>
    <source>
        <strain evidence="15">Ta-2019</strain>
    </source>
</reference>
<evidence type="ECO:0000256" key="10">
    <source>
        <dbReference type="ARBA" id="ARBA00023136"/>
    </source>
</evidence>
<dbReference type="FunFam" id="3.30.200.20:FF:000454">
    <property type="entry name" value="Leucine-rich repeat receptor-like tyrosine-protein kinase PXC3"/>
    <property type="match status" value="1"/>
</dbReference>
<gene>
    <name evidence="15" type="ORF">KI387_035445</name>
</gene>
<comment type="subcellular location">
    <subcellularLocation>
        <location evidence="1">Membrane</location>
        <topology evidence="1">Single-pass type I membrane protein</topology>
    </subcellularLocation>
</comment>
<evidence type="ECO:0000256" key="6">
    <source>
        <dbReference type="ARBA" id="ARBA00022737"/>
    </source>
</evidence>
<accession>A0AA38KPU5</accession>
<keyword evidence="12" id="KW-0325">Glycoprotein</keyword>
<keyword evidence="6" id="KW-0677">Repeat</keyword>
<dbReference type="Gene3D" id="3.30.200.20">
    <property type="entry name" value="Phosphorylase Kinase, domain 1"/>
    <property type="match status" value="1"/>
</dbReference>
<keyword evidence="4" id="KW-0812">Transmembrane</keyword>
<dbReference type="PANTHER" id="PTHR48055">
    <property type="entry name" value="LEUCINE-RICH REPEAT RECEPTOR PROTEIN KINASE EMS1"/>
    <property type="match status" value="1"/>
</dbReference>
<name>A0AA38KPU5_TAXCH</name>
<evidence type="ECO:0000256" key="5">
    <source>
        <dbReference type="ARBA" id="ARBA00022729"/>
    </source>
</evidence>
<keyword evidence="8" id="KW-0067">ATP-binding</keyword>
<evidence type="ECO:0000256" key="11">
    <source>
        <dbReference type="ARBA" id="ARBA00023170"/>
    </source>
</evidence>
<feature type="chain" id="PRO_5041303791" description="Protein kinase domain-containing protein" evidence="13">
    <location>
        <begin position="16"/>
        <end position="337"/>
    </location>
</feature>
<keyword evidence="10" id="KW-0472">Membrane</keyword>
<keyword evidence="9" id="KW-1133">Transmembrane helix</keyword>
<evidence type="ECO:0000256" key="7">
    <source>
        <dbReference type="ARBA" id="ARBA00022741"/>
    </source>
</evidence>
<comment type="caution">
    <text evidence="15">The sequence shown here is derived from an EMBL/GenBank/DDBJ whole genome shotgun (WGS) entry which is preliminary data.</text>
</comment>
<feature type="non-terminal residue" evidence="15">
    <location>
        <position position="337"/>
    </location>
</feature>
<dbReference type="InterPro" id="IPR001245">
    <property type="entry name" value="Ser-Thr/Tyr_kinase_cat_dom"/>
</dbReference>
<keyword evidence="3" id="KW-0808">Transferase</keyword>
<proteinExistence type="predicted"/>
<dbReference type="InterPro" id="IPR008266">
    <property type="entry name" value="Tyr_kinase_AS"/>
</dbReference>
<organism evidence="15 16">
    <name type="scientific">Taxus chinensis</name>
    <name type="common">Chinese yew</name>
    <name type="synonym">Taxus wallichiana var. chinensis</name>
    <dbReference type="NCBI Taxonomy" id="29808"/>
    <lineage>
        <taxon>Eukaryota</taxon>
        <taxon>Viridiplantae</taxon>
        <taxon>Streptophyta</taxon>
        <taxon>Embryophyta</taxon>
        <taxon>Tracheophyta</taxon>
        <taxon>Spermatophyta</taxon>
        <taxon>Pinopsida</taxon>
        <taxon>Pinidae</taxon>
        <taxon>Conifers II</taxon>
        <taxon>Cupressales</taxon>
        <taxon>Taxaceae</taxon>
        <taxon>Taxus</taxon>
    </lineage>
</organism>
<sequence length="337" mass="37295">AFFALGAVGLTLLACKYFQHNEHEIPEVPQPHTIEGHFVQPDNIHSASIDFEKGVEATSDPANIVLKNKFSAYYKAVMPSGASYSVKKLSWTDKIFKSGNSRRFEAELEKLGRLNHPNIMTPLAYVLDTDCAYLFYEYAHKGSLSEFLHTSGICVLDWPSRWSIAIGIAQGLAFLHGCQHPILHLDLTTKNVLLKSLAEPQIADTELCKIVDPSKSTGSLSAITGSVGYVPPEYAYTMRVTAAGNVYSFGVILLELLTGKPPITSGMDLAKWVQLKLSGEEAWEQVLDMRIRNFSLQIQNEMLSMLKVALSCISSSPDTRPKIRKVVGTLQTIRKFS</sequence>
<dbReference type="InterPro" id="IPR011009">
    <property type="entry name" value="Kinase-like_dom_sf"/>
</dbReference>
<dbReference type="GO" id="GO:0016020">
    <property type="term" value="C:membrane"/>
    <property type="evidence" value="ECO:0007669"/>
    <property type="project" value="UniProtKB-SubCell"/>
</dbReference>
<keyword evidence="2" id="KW-0433">Leucine-rich repeat</keyword>
<evidence type="ECO:0000256" key="12">
    <source>
        <dbReference type="ARBA" id="ARBA00023180"/>
    </source>
</evidence>
<dbReference type="SUPFAM" id="SSF56112">
    <property type="entry name" value="Protein kinase-like (PK-like)"/>
    <property type="match status" value="1"/>
</dbReference>
<dbReference type="InterPro" id="IPR051564">
    <property type="entry name" value="LRR_receptor-like_kinase"/>
</dbReference>
<keyword evidence="16" id="KW-1185">Reference proteome</keyword>
<evidence type="ECO:0000313" key="16">
    <source>
        <dbReference type="Proteomes" id="UP000824469"/>
    </source>
</evidence>
<evidence type="ECO:0000256" key="2">
    <source>
        <dbReference type="ARBA" id="ARBA00022614"/>
    </source>
</evidence>
<dbReference type="EMBL" id="JAHRHJ020000007">
    <property type="protein sequence ID" value="KAH9307534.1"/>
    <property type="molecule type" value="Genomic_DNA"/>
</dbReference>
<evidence type="ECO:0000256" key="3">
    <source>
        <dbReference type="ARBA" id="ARBA00022679"/>
    </source>
</evidence>
<dbReference type="PROSITE" id="PS00109">
    <property type="entry name" value="PROTEIN_KINASE_TYR"/>
    <property type="match status" value="1"/>
</dbReference>
<evidence type="ECO:0000256" key="4">
    <source>
        <dbReference type="ARBA" id="ARBA00022692"/>
    </source>
</evidence>
<dbReference type="Gene3D" id="1.10.510.10">
    <property type="entry name" value="Transferase(Phosphotransferase) domain 1"/>
    <property type="match status" value="1"/>
</dbReference>
<evidence type="ECO:0000256" key="9">
    <source>
        <dbReference type="ARBA" id="ARBA00022989"/>
    </source>
</evidence>
<keyword evidence="5 13" id="KW-0732">Signal</keyword>
<dbReference type="Pfam" id="PF07714">
    <property type="entry name" value="PK_Tyr_Ser-Thr"/>
    <property type="match status" value="1"/>
</dbReference>
<evidence type="ECO:0000256" key="13">
    <source>
        <dbReference type="SAM" id="SignalP"/>
    </source>
</evidence>
<dbReference type="CDD" id="cd14066">
    <property type="entry name" value="STKc_IRAK"/>
    <property type="match status" value="1"/>
</dbReference>
<dbReference type="PROSITE" id="PS50011">
    <property type="entry name" value="PROTEIN_KINASE_DOM"/>
    <property type="match status" value="1"/>
</dbReference>
<dbReference type="FunFam" id="1.10.510.10:FF:000388">
    <property type="entry name" value="Leucine-rich repeat receptor-like tyrosine-protein kinase PXC3"/>
    <property type="match status" value="1"/>
</dbReference>
<evidence type="ECO:0000259" key="14">
    <source>
        <dbReference type="PROSITE" id="PS50011"/>
    </source>
</evidence>